<dbReference type="AlphaFoldDB" id="A0A5E4CJG5"/>
<gene>
    <name evidence="2" type="ORF">MONAX_5E022246</name>
</gene>
<reference evidence="2" key="1">
    <citation type="submission" date="2019-04" db="EMBL/GenBank/DDBJ databases">
        <authorList>
            <person name="Alioto T."/>
            <person name="Alioto T."/>
        </authorList>
    </citation>
    <scope>NUCLEOTIDE SEQUENCE [LARGE SCALE GENOMIC DNA]</scope>
</reference>
<evidence type="ECO:0000313" key="2">
    <source>
        <dbReference type="EMBL" id="VTJ82005.1"/>
    </source>
</evidence>
<feature type="region of interest" description="Disordered" evidence="1">
    <location>
        <begin position="127"/>
        <end position="191"/>
    </location>
</feature>
<evidence type="ECO:0000256" key="1">
    <source>
        <dbReference type="SAM" id="MobiDB-lite"/>
    </source>
</evidence>
<name>A0A5E4CJG5_MARMO</name>
<comment type="caution">
    <text evidence="2">The sequence shown here is derived from an EMBL/GenBank/DDBJ whole genome shotgun (WGS) entry which is preliminary data.</text>
</comment>
<feature type="region of interest" description="Disordered" evidence="1">
    <location>
        <begin position="1"/>
        <end position="96"/>
    </location>
</feature>
<sequence>MGTEPVSRARALGVFPPGPGGHSRRSVPLAAAAPGRPHMPEVPPRRAALAWAPPSPPQHPAPRDRRAGVAKATEEGADYISHKPPRRASVRPSGPLRALEWARRLRPGRRSGGSRASEPGISAFVTRAVSSRSSKTIEGPRSWRSHCWGVAGSPPGRSVRSESLGLGSRAGEDRRKIGRRFPAAKATNDPW</sequence>
<organism evidence="2 3">
    <name type="scientific">Marmota monax</name>
    <name type="common">Woodchuck</name>
    <dbReference type="NCBI Taxonomy" id="9995"/>
    <lineage>
        <taxon>Eukaryota</taxon>
        <taxon>Metazoa</taxon>
        <taxon>Chordata</taxon>
        <taxon>Craniata</taxon>
        <taxon>Vertebrata</taxon>
        <taxon>Euteleostomi</taxon>
        <taxon>Mammalia</taxon>
        <taxon>Eutheria</taxon>
        <taxon>Euarchontoglires</taxon>
        <taxon>Glires</taxon>
        <taxon>Rodentia</taxon>
        <taxon>Sciuromorpha</taxon>
        <taxon>Sciuridae</taxon>
        <taxon>Xerinae</taxon>
        <taxon>Marmotini</taxon>
        <taxon>Marmota</taxon>
    </lineage>
</organism>
<dbReference type="EMBL" id="CABDUW010001485">
    <property type="protein sequence ID" value="VTJ82005.1"/>
    <property type="molecule type" value="Genomic_DNA"/>
</dbReference>
<proteinExistence type="predicted"/>
<protein>
    <submittedName>
        <fullName evidence="2">Uncharacterized protein</fullName>
    </submittedName>
</protein>
<keyword evidence="3" id="KW-1185">Reference proteome</keyword>
<evidence type="ECO:0000313" key="3">
    <source>
        <dbReference type="Proteomes" id="UP000335636"/>
    </source>
</evidence>
<accession>A0A5E4CJG5</accession>
<dbReference type="Proteomes" id="UP000335636">
    <property type="component" value="Unassembled WGS sequence"/>
</dbReference>